<name>A0A6C0FB48_9ZZZZ</name>
<evidence type="ECO:0000313" key="1">
    <source>
        <dbReference type="EMBL" id="QHT38432.1"/>
    </source>
</evidence>
<protein>
    <submittedName>
        <fullName evidence="1">Uncharacterized protein</fullName>
    </submittedName>
</protein>
<proteinExistence type="predicted"/>
<dbReference type="EMBL" id="MN738830">
    <property type="protein sequence ID" value="QHT38432.1"/>
    <property type="molecule type" value="Genomic_DNA"/>
</dbReference>
<reference evidence="1" key="1">
    <citation type="journal article" date="2020" name="Nature">
        <title>Giant virus diversity and host interactions through global metagenomics.</title>
        <authorList>
            <person name="Schulz F."/>
            <person name="Roux S."/>
            <person name="Paez-Espino D."/>
            <person name="Jungbluth S."/>
            <person name="Walsh D.A."/>
            <person name="Denef V.J."/>
            <person name="McMahon K.D."/>
            <person name="Konstantinidis K.T."/>
            <person name="Eloe-Fadrosh E.A."/>
            <person name="Kyrpides N.C."/>
            <person name="Woyke T."/>
        </authorList>
    </citation>
    <scope>NUCLEOTIDE SEQUENCE</scope>
    <source>
        <strain evidence="1">GVMAG-S-ERX556101-89</strain>
    </source>
</reference>
<dbReference type="AlphaFoldDB" id="A0A6C0FB48"/>
<accession>A0A6C0FB48</accession>
<organism evidence="1">
    <name type="scientific">viral metagenome</name>
    <dbReference type="NCBI Taxonomy" id="1070528"/>
    <lineage>
        <taxon>unclassified sequences</taxon>
        <taxon>metagenomes</taxon>
        <taxon>organismal metagenomes</taxon>
    </lineage>
</organism>
<sequence>MSLKYSSAQFLEILVAAKTIRADLDRGGVTTEELEEKYARIKGAYPMFFKVILSDPNAVKIISFMKHLVERQEKGEITKERADVELGQFMASKYLPTDEELRNRK</sequence>